<feature type="transmembrane region" description="Helical" evidence="8">
    <location>
        <begin position="161"/>
        <end position="180"/>
    </location>
</feature>
<keyword evidence="3" id="KW-1003">Cell membrane</keyword>
<dbReference type="RefSeq" id="WP_271011446.1">
    <property type="nucleotide sequence ID" value="NZ_JAQIFT010000020.1"/>
</dbReference>
<evidence type="ECO:0000256" key="3">
    <source>
        <dbReference type="ARBA" id="ARBA00022475"/>
    </source>
</evidence>
<dbReference type="GO" id="GO:0046872">
    <property type="term" value="F:metal ion binding"/>
    <property type="evidence" value="ECO:0007669"/>
    <property type="project" value="UniProtKB-KW"/>
</dbReference>
<sequence length="215" mass="23669">MNNSVREPINAYTHLLGAGLSLVGTIFLLIYGGKGLPLTTTAIVSIIIFGLSLVSLYTASGIYHAVRAKDAVLLKLKKLDHSMIFILIAGSYTPFCLLTLSGVWQITILTLVWTLAIIGITLKMFWINMPRWISTSFYIGMGWVALLALNPLTKALSVGGTTWLALGGIMYTIGGIIYGFKKPNISEQFGFHELFHIFVLLGSACHYWCVFNYVL</sequence>
<dbReference type="GO" id="GO:0140911">
    <property type="term" value="F:pore-forming activity"/>
    <property type="evidence" value="ECO:0007669"/>
    <property type="project" value="InterPro"/>
</dbReference>
<feature type="transmembrane region" description="Helical" evidence="8">
    <location>
        <begin position="132"/>
        <end position="149"/>
    </location>
</feature>
<evidence type="ECO:0000313" key="9">
    <source>
        <dbReference type="EMBL" id="MDA3730970.1"/>
    </source>
</evidence>
<dbReference type="Proteomes" id="UP001169242">
    <property type="component" value="Unassembled WGS sequence"/>
</dbReference>
<name>A0AA42J022_9FIRM</name>
<dbReference type="AlphaFoldDB" id="A0AA42J022"/>
<keyword evidence="7" id="KW-0479">Metal-binding</keyword>
<dbReference type="Pfam" id="PF03006">
    <property type="entry name" value="HlyIII"/>
    <property type="match status" value="1"/>
</dbReference>
<organism evidence="9 10">
    <name type="scientific">Holtiella tumoricola</name>
    <dbReference type="NCBI Taxonomy" id="3018743"/>
    <lineage>
        <taxon>Bacteria</taxon>
        <taxon>Bacillati</taxon>
        <taxon>Bacillota</taxon>
        <taxon>Clostridia</taxon>
        <taxon>Lachnospirales</taxon>
        <taxon>Cellulosilyticaceae</taxon>
        <taxon>Holtiella</taxon>
    </lineage>
</organism>
<reference evidence="9" key="1">
    <citation type="journal article" date="2023" name="Int. J. Syst. Evol. Microbiol.">
        <title>&lt;i&gt;Holtiella tumoricola&lt;/i&gt; gen. nov. sp. nov., isolated from a human clinical sample.</title>
        <authorList>
            <person name="Allen-Vercoe E."/>
            <person name="Daigneault M.C."/>
            <person name="Vancuren S.J."/>
            <person name="Cochrane K."/>
            <person name="O'Neal L.L."/>
            <person name="Sankaranarayanan K."/>
            <person name="Lawson P.A."/>
        </authorList>
    </citation>
    <scope>NUCLEOTIDE SEQUENCE</scope>
    <source>
        <strain evidence="9">CC70A</strain>
    </source>
</reference>
<feature type="transmembrane region" description="Helical" evidence="8">
    <location>
        <begin position="83"/>
        <end position="100"/>
    </location>
</feature>
<evidence type="ECO:0000256" key="1">
    <source>
        <dbReference type="ARBA" id="ARBA00004651"/>
    </source>
</evidence>
<keyword evidence="7" id="KW-0862">Zinc</keyword>
<evidence type="ECO:0000313" key="10">
    <source>
        <dbReference type="Proteomes" id="UP001169242"/>
    </source>
</evidence>
<dbReference type="NCBIfam" id="TIGR01065">
    <property type="entry name" value="hlyIII"/>
    <property type="match status" value="1"/>
</dbReference>
<dbReference type="EMBL" id="JAQIFT010000020">
    <property type="protein sequence ID" value="MDA3730970.1"/>
    <property type="molecule type" value="Genomic_DNA"/>
</dbReference>
<evidence type="ECO:0000256" key="6">
    <source>
        <dbReference type="ARBA" id="ARBA00023136"/>
    </source>
</evidence>
<protein>
    <submittedName>
        <fullName evidence="9">Hemolysin III family protein</fullName>
    </submittedName>
</protein>
<keyword evidence="5 8" id="KW-1133">Transmembrane helix</keyword>
<comment type="caution">
    <text evidence="9">The sequence shown here is derived from an EMBL/GenBank/DDBJ whole genome shotgun (WGS) entry which is preliminary data.</text>
</comment>
<accession>A0AA42J022</accession>
<keyword evidence="6 8" id="KW-0472">Membrane</keyword>
<dbReference type="GO" id="GO:0005886">
    <property type="term" value="C:plasma membrane"/>
    <property type="evidence" value="ECO:0007669"/>
    <property type="project" value="UniProtKB-SubCell"/>
</dbReference>
<feature type="binding site" evidence="7">
    <location>
        <position position="192"/>
    </location>
    <ligand>
        <name>Zn(2+)</name>
        <dbReference type="ChEBI" id="CHEBI:29105"/>
    </ligand>
</feature>
<feature type="transmembrane region" description="Helical" evidence="8">
    <location>
        <begin position="106"/>
        <end position="125"/>
    </location>
</feature>
<evidence type="ECO:0000256" key="4">
    <source>
        <dbReference type="ARBA" id="ARBA00022692"/>
    </source>
</evidence>
<dbReference type="InterPro" id="IPR004254">
    <property type="entry name" value="AdipoR/HlyIII-related"/>
</dbReference>
<feature type="transmembrane region" description="Helical" evidence="8">
    <location>
        <begin position="12"/>
        <end position="31"/>
    </location>
</feature>
<keyword evidence="10" id="KW-1185">Reference proteome</keyword>
<comment type="similarity">
    <text evidence="2">Belongs to the UPF0073 (Hly-III) family.</text>
</comment>
<evidence type="ECO:0000256" key="7">
    <source>
        <dbReference type="PIRSR" id="PIRSR604254-1"/>
    </source>
</evidence>
<evidence type="ECO:0000256" key="5">
    <source>
        <dbReference type="ARBA" id="ARBA00022989"/>
    </source>
</evidence>
<dbReference type="PANTHER" id="PTHR20855">
    <property type="entry name" value="ADIPOR/PROGESTIN RECEPTOR-RELATED"/>
    <property type="match status" value="1"/>
</dbReference>
<dbReference type="InterPro" id="IPR005744">
    <property type="entry name" value="Hy-lIII"/>
</dbReference>
<feature type="transmembrane region" description="Helical" evidence="8">
    <location>
        <begin position="192"/>
        <end position="214"/>
    </location>
</feature>
<feature type="transmembrane region" description="Helical" evidence="8">
    <location>
        <begin position="43"/>
        <end position="63"/>
    </location>
</feature>
<evidence type="ECO:0000256" key="8">
    <source>
        <dbReference type="SAM" id="Phobius"/>
    </source>
</evidence>
<comment type="subcellular location">
    <subcellularLocation>
        <location evidence="1">Cell membrane</location>
        <topology evidence="1">Multi-pass membrane protein</topology>
    </subcellularLocation>
</comment>
<dbReference type="PANTHER" id="PTHR20855:SF3">
    <property type="entry name" value="LD03007P"/>
    <property type="match status" value="1"/>
</dbReference>
<proteinExistence type="inferred from homology"/>
<evidence type="ECO:0000256" key="2">
    <source>
        <dbReference type="ARBA" id="ARBA00008488"/>
    </source>
</evidence>
<feature type="binding site" evidence="7">
    <location>
        <position position="196"/>
    </location>
    <ligand>
        <name>Zn(2+)</name>
        <dbReference type="ChEBI" id="CHEBI:29105"/>
    </ligand>
</feature>
<gene>
    <name evidence="9" type="ORF">PBV87_05580</name>
</gene>
<feature type="binding site" evidence="7">
    <location>
        <position position="64"/>
    </location>
    <ligand>
        <name>Zn(2+)</name>
        <dbReference type="ChEBI" id="CHEBI:29105"/>
    </ligand>
</feature>
<keyword evidence="4 8" id="KW-0812">Transmembrane</keyword>